<dbReference type="EMBL" id="JAPRAY010000002">
    <property type="protein sequence ID" value="MCZ0666331.1"/>
    <property type="molecule type" value="Genomic_DNA"/>
</dbReference>
<keyword evidence="5" id="KW-0808">Transferase</keyword>
<dbReference type="InterPro" id="IPR043743">
    <property type="entry name" value="DUF5688"/>
</dbReference>
<proteinExistence type="predicted"/>
<reference evidence="1" key="3">
    <citation type="submission" date="2021-10" db="EMBL/GenBank/DDBJ databases">
        <title>Collection of gut derived symbiotic bacterial strains cultured from healthy donors.</title>
        <authorList>
            <person name="Lin H."/>
            <person name="Littmann E."/>
            <person name="Claire K."/>
            <person name="Pamer E."/>
        </authorList>
    </citation>
    <scope>NUCLEOTIDE SEQUENCE</scope>
    <source>
        <strain evidence="1">MSK.23.4</strain>
    </source>
</reference>
<dbReference type="EMBL" id="NIHT01000027">
    <property type="protein sequence ID" value="PLT71961.1"/>
    <property type="molecule type" value="Genomic_DNA"/>
</dbReference>
<dbReference type="EMBL" id="JAJBNC010000031">
    <property type="protein sequence ID" value="MCB5495102.1"/>
    <property type="molecule type" value="Genomic_DNA"/>
</dbReference>
<gene>
    <name evidence="5" type="ORF">CDL23_13920</name>
    <name evidence="6" type="ORF">DWZ50_17295</name>
    <name evidence="1" type="ORF">LIQ10_15395</name>
    <name evidence="3" type="ORF">OZZ16_12085</name>
    <name evidence="2" type="ORF">OZZ17_02085</name>
    <name evidence="4" type="ORF">PNW85_18235</name>
</gene>
<dbReference type="GeneID" id="97122488"/>
<protein>
    <submittedName>
        <fullName evidence="5">Acyltransferase</fullName>
    </submittedName>
    <submittedName>
        <fullName evidence="1">DUF5688 family protein</fullName>
    </submittedName>
</protein>
<dbReference type="Proteomes" id="UP001076974">
    <property type="component" value="Unassembled WGS sequence"/>
</dbReference>
<dbReference type="EMBL" id="JAQMLA010000097">
    <property type="protein sequence ID" value="MDB8688556.1"/>
    <property type="molecule type" value="Genomic_DNA"/>
</dbReference>
<evidence type="ECO:0000313" key="6">
    <source>
        <dbReference type="EMBL" id="RHM70202.1"/>
    </source>
</evidence>
<comment type="caution">
    <text evidence="5">The sequence shown here is derived from an EMBL/GenBank/DDBJ whole genome shotgun (WGS) entry which is preliminary data.</text>
</comment>
<reference evidence="4" key="5">
    <citation type="submission" date="2023-01" db="EMBL/GenBank/DDBJ databases">
        <title>Human gut microbiome strain richness.</title>
        <authorList>
            <person name="Chen-Liaw A."/>
        </authorList>
    </citation>
    <scope>NUCLEOTIDE SEQUENCE</scope>
    <source>
        <strain evidence="4">RTP21484st1_H11_RTP21484_190118</strain>
    </source>
</reference>
<reference evidence="2" key="4">
    <citation type="submission" date="2022-11" db="EMBL/GenBank/DDBJ databases">
        <title>Temperate bacteriophages infecting mucin-degrading bacterium Ruminococcus gnavus from the human gut.</title>
        <authorList>
            <person name="Buttimer C."/>
        </authorList>
    </citation>
    <scope>NUCLEOTIDE SEQUENCE</scope>
    <source>
        <strain evidence="2">CCUG 49994</strain>
        <strain evidence="3">CCUG 52279</strain>
    </source>
</reference>
<dbReference type="GO" id="GO:0016746">
    <property type="term" value="F:acyltransferase activity"/>
    <property type="evidence" value="ECO:0007669"/>
    <property type="project" value="UniProtKB-KW"/>
</dbReference>
<reference evidence="6 8" key="2">
    <citation type="submission" date="2018-08" db="EMBL/GenBank/DDBJ databases">
        <title>A genome reference for cultivated species of the human gut microbiota.</title>
        <authorList>
            <person name="Zou Y."/>
            <person name="Xue W."/>
            <person name="Luo G."/>
        </authorList>
    </citation>
    <scope>NUCLEOTIDE SEQUENCE [LARGE SCALE GENOMIC DNA]</scope>
    <source>
        <strain evidence="6 8">AF33-12</strain>
    </source>
</reference>
<evidence type="ECO:0000313" key="7">
    <source>
        <dbReference type="Proteomes" id="UP000235093"/>
    </source>
</evidence>
<evidence type="ECO:0000313" key="5">
    <source>
        <dbReference type="EMBL" id="PLT71961.1"/>
    </source>
</evidence>
<organism evidence="5 7">
    <name type="scientific">Mediterraneibacter gnavus</name>
    <name type="common">Ruminococcus gnavus</name>
    <dbReference type="NCBI Taxonomy" id="33038"/>
    <lineage>
        <taxon>Bacteria</taxon>
        <taxon>Bacillati</taxon>
        <taxon>Bacillota</taxon>
        <taxon>Clostridia</taxon>
        <taxon>Lachnospirales</taxon>
        <taxon>Lachnospiraceae</taxon>
        <taxon>Mediterraneibacter</taxon>
    </lineage>
</organism>
<reference evidence="5 7" key="1">
    <citation type="journal article" date="2017" name="Genome Med.">
        <title>A novel Ruminococcus gnavus clade enriched in inflammatory bowel disease patients.</title>
        <authorList>
            <person name="Hall A.B."/>
            <person name="Yassour M."/>
            <person name="Sauk J."/>
            <person name="Garner A."/>
            <person name="Jiang X."/>
            <person name="Arthur T."/>
            <person name="Lagoudas G.K."/>
            <person name="Vatanen T."/>
            <person name="Fornelos N."/>
            <person name="Wilson R."/>
            <person name="Bertha M."/>
            <person name="Cohen M."/>
            <person name="Garber J."/>
            <person name="Khalili H."/>
            <person name="Gevers D."/>
            <person name="Ananthakrishnan A.N."/>
            <person name="Kugathasan S."/>
            <person name="Lander E.S."/>
            <person name="Blainey P."/>
            <person name="Vlamakis H."/>
            <person name="Xavier R.J."/>
            <person name="Huttenhower C."/>
        </authorList>
    </citation>
    <scope>NUCLEOTIDE SEQUENCE [LARGE SCALE GENOMIC DNA]</scope>
    <source>
        <strain evidence="5 7">RJX1125</strain>
    </source>
</reference>
<keyword evidence="5" id="KW-0012">Acyltransferase</keyword>
<dbReference type="Proteomes" id="UP001297422">
    <property type="component" value="Unassembled WGS sequence"/>
</dbReference>
<sequence>MQIEEFNQYVKDHIKEYLPPEYETAKVSIQEVTKSNDRMLSGLTILREGENFSPTVYLEPFAEQVAQGRSLEDTLREITKIQTVHHAHVPVNISTFMDYAETGGTERTIRRYLYGRDHGNVPGTGKRTYCTGGTICQTVPGR</sequence>
<dbReference type="Proteomes" id="UP000235093">
    <property type="component" value="Unassembled WGS sequence"/>
</dbReference>
<evidence type="ECO:0000313" key="4">
    <source>
        <dbReference type="EMBL" id="MDB8688556.1"/>
    </source>
</evidence>
<dbReference type="Proteomes" id="UP001079535">
    <property type="component" value="Unassembled WGS sequence"/>
</dbReference>
<dbReference type="Proteomes" id="UP000285610">
    <property type="component" value="Unassembled WGS sequence"/>
</dbReference>
<name>A0A2N5P9Z9_MEDGN</name>
<dbReference type="Proteomes" id="UP001212160">
    <property type="component" value="Unassembled WGS sequence"/>
</dbReference>
<evidence type="ECO:0000313" key="1">
    <source>
        <dbReference type="EMBL" id="MCB5495102.1"/>
    </source>
</evidence>
<dbReference type="EMBL" id="QRQE01000062">
    <property type="protein sequence ID" value="RHM70202.1"/>
    <property type="molecule type" value="Genomic_DNA"/>
</dbReference>
<evidence type="ECO:0000313" key="8">
    <source>
        <dbReference type="Proteomes" id="UP000285610"/>
    </source>
</evidence>
<dbReference type="EMBL" id="JAPRBD010000018">
    <property type="protein sequence ID" value="MCZ0690636.1"/>
    <property type="molecule type" value="Genomic_DNA"/>
</dbReference>
<dbReference type="Pfam" id="PF18941">
    <property type="entry name" value="DUF5688"/>
    <property type="match status" value="1"/>
</dbReference>
<evidence type="ECO:0000313" key="3">
    <source>
        <dbReference type="EMBL" id="MCZ0690636.1"/>
    </source>
</evidence>
<dbReference type="AlphaFoldDB" id="A0A2N5P9Z9"/>
<accession>A0A2N5P9Z9</accession>
<dbReference type="RefSeq" id="WP_018593307.1">
    <property type="nucleotide sequence ID" value="NZ_AP031447.1"/>
</dbReference>
<evidence type="ECO:0000313" key="2">
    <source>
        <dbReference type="EMBL" id="MCZ0666331.1"/>
    </source>
</evidence>